<dbReference type="Proteomes" id="UP000315947">
    <property type="component" value="Chromosome"/>
</dbReference>
<dbReference type="InterPro" id="IPR037053">
    <property type="entry name" value="Phage_tail_collar_dom_sf"/>
</dbReference>
<gene>
    <name evidence="2" type="ORF">FM037_28320</name>
</gene>
<reference evidence="2 3" key="1">
    <citation type="submission" date="2019-07" db="EMBL/GenBank/DDBJ databases">
        <title>Shewanella sp. YLB-06 whole genomic sequence.</title>
        <authorList>
            <person name="Yu L."/>
        </authorList>
    </citation>
    <scope>NUCLEOTIDE SEQUENCE [LARGE SCALE GENOMIC DNA]</scope>
    <source>
        <strain evidence="2 3">YLB-06</strain>
    </source>
</reference>
<keyword evidence="3" id="KW-1185">Reference proteome</keyword>
<organism evidence="2 3">
    <name type="scientific">Shewanella psychropiezotolerans</name>
    <dbReference type="NCBI Taxonomy" id="2593655"/>
    <lineage>
        <taxon>Bacteria</taxon>
        <taxon>Pseudomonadati</taxon>
        <taxon>Pseudomonadota</taxon>
        <taxon>Gammaproteobacteria</taxon>
        <taxon>Alteromonadales</taxon>
        <taxon>Shewanellaceae</taxon>
        <taxon>Shewanella</taxon>
    </lineage>
</organism>
<dbReference type="Gene3D" id="3.90.1340.10">
    <property type="entry name" value="Phage tail collar domain"/>
    <property type="match status" value="1"/>
</dbReference>
<proteinExistence type="predicted"/>
<dbReference type="RefSeq" id="WP_144048751.1">
    <property type="nucleotide sequence ID" value="NZ_CP041614.1"/>
</dbReference>
<dbReference type="EMBL" id="CP041614">
    <property type="protein sequence ID" value="QDO86468.1"/>
    <property type="molecule type" value="Genomic_DNA"/>
</dbReference>
<dbReference type="SUPFAM" id="SSF88874">
    <property type="entry name" value="Receptor-binding domain of short tail fibre protein gp12"/>
    <property type="match status" value="1"/>
</dbReference>
<name>A0ABX5X547_9GAMM</name>
<dbReference type="Pfam" id="PF07484">
    <property type="entry name" value="Collar"/>
    <property type="match status" value="1"/>
</dbReference>
<sequence>MSEPFIGEIKMVGFDFVPKGFANCDGAVIGISQNQAMFSLLGTRFGGDGRTTFALPDLRGRTPMHQGHGPGVSARIMGQKFGTEANQLKTEQMPNHTHIATLKGVNKAANETGVAGATWAQEADVNGDAITAYSTETPDTAMNPKAISLSNTGGSTAVNNLQPTLVVNFIIATQGIYPPRN</sequence>
<dbReference type="InterPro" id="IPR011083">
    <property type="entry name" value="Phage_tail_collar_dom"/>
</dbReference>
<evidence type="ECO:0000259" key="1">
    <source>
        <dbReference type="Pfam" id="PF07484"/>
    </source>
</evidence>
<feature type="domain" description="Phage tail collar" evidence="1">
    <location>
        <begin position="7"/>
        <end position="63"/>
    </location>
</feature>
<protein>
    <submittedName>
        <fullName evidence="2">Phage tail protein</fullName>
    </submittedName>
</protein>
<evidence type="ECO:0000313" key="2">
    <source>
        <dbReference type="EMBL" id="QDO86468.1"/>
    </source>
</evidence>
<accession>A0ABX5X547</accession>
<evidence type="ECO:0000313" key="3">
    <source>
        <dbReference type="Proteomes" id="UP000315947"/>
    </source>
</evidence>